<dbReference type="GO" id="GO:0005886">
    <property type="term" value="C:plasma membrane"/>
    <property type="evidence" value="ECO:0007669"/>
    <property type="project" value="UniProtKB-SubCell"/>
</dbReference>
<dbReference type="PROSITE" id="PS50850">
    <property type="entry name" value="MFS"/>
    <property type="match status" value="1"/>
</dbReference>
<evidence type="ECO:0000313" key="9">
    <source>
        <dbReference type="EMBL" id="ACF09614.1"/>
    </source>
</evidence>
<keyword evidence="6 7" id="KW-0472">Membrane</keyword>
<organism evidence="9">
    <name type="scientific">uncultured marine crenarchaeote AD1000-325-A12</name>
    <dbReference type="NCBI Taxonomy" id="526639"/>
    <lineage>
        <taxon>Archaea</taxon>
        <taxon>Nitrososphaerota</taxon>
        <taxon>Nitrososphaeria</taxon>
        <taxon>Nitrosopumilales</taxon>
        <taxon>environmental samples</taxon>
    </lineage>
</organism>
<evidence type="ECO:0000256" key="2">
    <source>
        <dbReference type="ARBA" id="ARBA00022448"/>
    </source>
</evidence>
<feature type="transmembrane region" description="Helical" evidence="7">
    <location>
        <begin position="78"/>
        <end position="96"/>
    </location>
</feature>
<feature type="transmembrane region" description="Helical" evidence="7">
    <location>
        <begin position="173"/>
        <end position="197"/>
    </location>
</feature>
<feature type="transmembrane region" description="Helical" evidence="7">
    <location>
        <begin position="382"/>
        <end position="400"/>
    </location>
</feature>
<protein>
    <submittedName>
        <fullName evidence="9">Multidrug resistance protein</fullName>
    </submittedName>
</protein>
<evidence type="ECO:0000256" key="6">
    <source>
        <dbReference type="ARBA" id="ARBA00023136"/>
    </source>
</evidence>
<keyword evidence="2" id="KW-0813">Transport</keyword>
<feature type="transmembrane region" description="Helical" evidence="7">
    <location>
        <begin position="135"/>
        <end position="161"/>
    </location>
</feature>
<dbReference type="CDD" id="cd17325">
    <property type="entry name" value="MFS_MdtG_SLC18_like"/>
    <property type="match status" value="1"/>
</dbReference>
<feature type="transmembrane region" description="Helical" evidence="7">
    <location>
        <begin position="316"/>
        <end position="337"/>
    </location>
</feature>
<dbReference type="PRINTS" id="PR01035">
    <property type="entry name" value="TCRTETA"/>
</dbReference>
<feature type="transmembrane region" description="Helical" evidence="7">
    <location>
        <begin position="102"/>
        <end position="123"/>
    </location>
</feature>
<evidence type="ECO:0000256" key="3">
    <source>
        <dbReference type="ARBA" id="ARBA00022475"/>
    </source>
</evidence>
<dbReference type="PANTHER" id="PTHR43414">
    <property type="entry name" value="MULTIDRUG RESISTANCE PROTEIN MDTG"/>
    <property type="match status" value="1"/>
</dbReference>
<dbReference type="EMBL" id="EU686620">
    <property type="protein sequence ID" value="ACF09614.1"/>
    <property type="molecule type" value="Genomic_DNA"/>
</dbReference>
<comment type="subcellular location">
    <subcellularLocation>
        <location evidence="1">Cell membrane</location>
        <topology evidence="1">Multi-pass membrane protein</topology>
    </subcellularLocation>
</comment>
<evidence type="ECO:0000259" key="8">
    <source>
        <dbReference type="PROSITE" id="PS50850"/>
    </source>
</evidence>
<dbReference type="PANTHER" id="PTHR43414:SF6">
    <property type="entry name" value="MULTIDRUG RESISTANCE PROTEIN MDTG"/>
    <property type="match status" value="1"/>
</dbReference>
<evidence type="ECO:0000256" key="7">
    <source>
        <dbReference type="SAM" id="Phobius"/>
    </source>
</evidence>
<dbReference type="Pfam" id="PF07690">
    <property type="entry name" value="MFS_1"/>
    <property type="match status" value="2"/>
</dbReference>
<dbReference type="InterPro" id="IPR020846">
    <property type="entry name" value="MFS_dom"/>
</dbReference>
<dbReference type="Gene3D" id="1.20.1250.20">
    <property type="entry name" value="MFS general substrate transporter like domains"/>
    <property type="match status" value="2"/>
</dbReference>
<evidence type="ECO:0000256" key="5">
    <source>
        <dbReference type="ARBA" id="ARBA00022989"/>
    </source>
</evidence>
<feature type="transmembrane region" description="Helical" evidence="7">
    <location>
        <begin position="12"/>
        <end position="32"/>
    </location>
</feature>
<dbReference type="InterPro" id="IPR011701">
    <property type="entry name" value="MFS"/>
</dbReference>
<evidence type="ECO:0000256" key="1">
    <source>
        <dbReference type="ARBA" id="ARBA00004651"/>
    </source>
</evidence>
<feature type="transmembrane region" description="Helical" evidence="7">
    <location>
        <begin position="291"/>
        <end position="310"/>
    </location>
</feature>
<reference evidence="9" key="1">
    <citation type="journal article" date="2008" name="ISME J.">
        <title>Hindsight in the relative abundance, metabolic potential and genome dynamics of uncultivated marine archaea from comparative metagenomic analyses of bathypelagic plankton of different oceanic regions.</title>
        <authorList>
            <person name="Martin-Cuadrado A.B."/>
            <person name="Rodriguez-Valera F."/>
            <person name="Moreira D."/>
            <person name="Alba J.C."/>
            <person name="Ivars-Martinez E."/>
            <person name="Henn M.R."/>
            <person name="Talla E."/>
            <person name="Lopez-Garcia P."/>
        </authorList>
    </citation>
    <scope>NUCLEOTIDE SEQUENCE</scope>
</reference>
<evidence type="ECO:0000256" key="4">
    <source>
        <dbReference type="ARBA" id="ARBA00022692"/>
    </source>
</evidence>
<reference evidence="9" key="2">
    <citation type="submission" date="2008-05" db="EMBL/GenBank/DDBJ databases">
        <authorList>
            <person name="Martin-Cuadrado A.-B."/>
            <person name="Rodriguez-Valera F."/>
            <person name="Moreira D."/>
            <person name="Alba J.-C."/>
            <person name="Ivars-Martinez E."/>
            <person name="Henn M.R."/>
            <person name="Talla E."/>
            <person name="Lopez-Garcia P."/>
        </authorList>
    </citation>
    <scope>NUCLEOTIDE SEQUENCE</scope>
</reference>
<feature type="transmembrane region" description="Helical" evidence="7">
    <location>
        <begin position="218"/>
        <end position="239"/>
    </location>
</feature>
<accession>B3V5Q2</accession>
<dbReference type="InterPro" id="IPR036259">
    <property type="entry name" value="MFS_trans_sf"/>
</dbReference>
<dbReference type="AlphaFoldDB" id="B3V5Q2"/>
<keyword evidence="3" id="KW-1003">Cell membrane</keyword>
<dbReference type="InterPro" id="IPR001958">
    <property type="entry name" value="Tet-R_TetA/multi-R_MdtG-like"/>
</dbReference>
<feature type="transmembrane region" description="Helical" evidence="7">
    <location>
        <begin position="251"/>
        <end position="271"/>
    </location>
</feature>
<dbReference type="GO" id="GO:0022857">
    <property type="term" value="F:transmembrane transporter activity"/>
    <property type="evidence" value="ECO:0007669"/>
    <property type="project" value="InterPro"/>
</dbReference>
<keyword evidence="4 7" id="KW-0812">Transmembrane</keyword>
<sequence length="418" mass="46365">MTANNPYSWPIIALSLAVANMTFGFGIFFPYLPLFAESLGASLGLQIGLLTTGFMITRTITSLGLGSISDRIGRKHSIVYGLFIYGVITILFYFSQDWKHVLILRTFQGITAGLIWPSARAFIYDLVETGARGRAVSVLNVSAGIGMAIGPIFGAFLLTYFQSNYSLSAVDSFRIPFIFAGSFGILSSIFAFATLPSSKFSQQRTHLFKILDDIDAKYIYTFYSSLLMNFSHGFAFGMFRPVLVLYVYQVLGYSLIETASISAISFSLGAFSNSLSQIVGGRLADSKNRRLIITFAIIFGQLSTFSIIFVDNVFQLYFLVICRFSMIGIFLPSLVSLEGDIIPSAQRGQLSGLIEGFRGFGSAVGPIICFVFYDYVWTGSPFVISPLLLLISLIIFYMYYNDPLIQTRKFDLFEKENV</sequence>
<proteinExistence type="predicted"/>
<dbReference type="SUPFAM" id="SSF103473">
    <property type="entry name" value="MFS general substrate transporter"/>
    <property type="match status" value="1"/>
</dbReference>
<feature type="transmembrane region" description="Helical" evidence="7">
    <location>
        <begin position="357"/>
        <end position="376"/>
    </location>
</feature>
<feature type="transmembrane region" description="Helical" evidence="7">
    <location>
        <begin position="38"/>
        <end position="57"/>
    </location>
</feature>
<feature type="domain" description="Major facilitator superfamily (MFS) profile" evidence="8">
    <location>
        <begin position="10"/>
        <end position="404"/>
    </location>
</feature>
<keyword evidence="5 7" id="KW-1133">Transmembrane helix</keyword>
<name>B3V5Q2_9ARCH</name>